<feature type="transmembrane region" description="Helical" evidence="7">
    <location>
        <begin position="148"/>
        <end position="169"/>
    </location>
</feature>
<organism evidence="9 10">
    <name type="scientific">Plenodomus tracheiphilus IPT5</name>
    <dbReference type="NCBI Taxonomy" id="1408161"/>
    <lineage>
        <taxon>Eukaryota</taxon>
        <taxon>Fungi</taxon>
        <taxon>Dikarya</taxon>
        <taxon>Ascomycota</taxon>
        <taxon>Pezizomycotina</taxon>
        <taxon>Dothideomycetes</taxon>
        <taxon>Pleosporomycetidae</taxon>
        <taxon>Pleosporales</taxon>
        <taxon>Pleosporineae</taxon>
        <taxon>Leptosphaeriaceae</taxon>
        <taxon>Plenodomus</taxon>
    </lineage>
</organism>
<sequence>MPGGIHPPLKVILAWPKANYVNPEIRPNTVTILACVLGPITIGMLLARLWVRIIIQRHPGWDDWVMLAATIPTIVLTFIYPLAVNNGFNKHIWDLNPVGQSGRMVVARKYILAAECIFCVASGLIKISILLFYRRLSSRAVSTTFRRVTWLSIGFIVAYTIALTLAPILGCQPISAFWDQVNVEKILRGYKFHCFDEGADVLAASIISAAQDLLTAVLPTLLYWNLRVPIRQKIALLGIFAIGYAGVAIGAIRAYYSWRIFYNTYDVTWMTWELMLTCLLELHIGAFCANAPALKVFFKHFFHDKVNSKSRTKASGPASDRRHKPRVKSRSDTTFSSVMSKLSTLLSSKSEYSRNTNGYISEPHSNISVDAHGGVQIQRDFQVTRSPRSTTNDTRHESVTTADMIYDSYYEDIELGRYTTGHNSLESSMRSTRVMEGADLDVLPPIPKSPLSPGPFMGLRTIYFVLSCRSASPVSMRLLQESTMS</sequence>
<dbReference type="PANTHER" id="PTHR33048:SF129">
    <property type="entry name" value="INTEGRAL MEMBRANE PROTEIN-RELATED"/>
    <property type="match status" value="1"/>
</dbReference>
<comment type="similarity">
    <text evidence="5">Belongs to the SAT4 family.</text>
</comment>
<keyword evidence="4 7" id="KW-0472">Membrane</keyword>
<keyword evidence="2 7" id="KW-0812">Transmembrane</keyword>
<protein>
    <recommendedName>
        <fullName evidence="8">Rhodopsin domain-containing protein</fullName>
    </recommendedName>
</protein>
<evidence type="ECO:0000256" key="3">
    <source>
        <dbReference type="ARBA" id="ARBA00022989"/>
    </source>
</evidence>
<proteinExistence type="inferred from homology"/>
<name>A0A6A7ASG5_9PLEO</name>
<dbReference type="Proteomes" id="UP000799423">
    <property type="component" value="Unassembled WGS sequence"/>
</dbReference>
<dbReference type="AlphaFoldDB" id="A0A6A7ASG5"/>
<feature type="domain" description="Rhodopsin" evidence="8">
    <location>
        <begin position="47"/>
        <end position="299"/>
    </location>
</feature>
<gene>
    <name evidence="9" type="ORF">T440DRAFT_501981</name>
</gene>
<dbReference type="Pfam" id="PF20684">
    <property type="entry name" value="Fung_rhodopsin"/>
    <property type="match status" value="1"/>
</dbReference>
<dbReference type="EMBL" id="MU006337">
    <property type="protein sequence ID" value="KAF2846256.1"/>
    <property type="molecule type" value="Genomic_DNA"/>
</dbReference>
<evidence type="ECO:0000313" key="9">
    <source>
        <dbReference type="EMBL" id="KAF2846256.1"/>
    </source>
</evidence>
<evidence type="ECO:0000259" key="8">
    <source>
        <dbReference type="Pfam" id="PF20684"/>
    </source>
</evidence>
<dbReference type="InterPro" id="IPR049326">
    <property type="entry name" value="Rhodopsin_dom_fungi"/>
</dbReference>
<reference evidence="9" key="1">
    <citation type="submission" date="2020-01" db="EMBL/GenBank/DDBJ databases">
        <authorList>
            <consortium name="DOE Joint Genome Institute"/>
            <person name="Haridas S."/>
            <person name="Albert R."/>
            <person name="Binder M."/>
            <person name="Bloem J."/>
            <person name="Labutti K."/>
            <person name="Salamov A."/>
            <person name="Andreopoulos B."/>
            <person name="Baker S.E."/>
            <person name="Barry K."/>
            <person name="Bills G."/>
            <person name="Bluhm B.H."/>
            <person name="Cannon C."/>
            <person name="Castanera R."/>
            <person name="Culley D.E."/>
            <person name="Daum C."/>
            <person name="Ezra D."/>
            <person name="Gonzalez J.B."/>
            <person name="Henrissat B."/>
            <person name="Kuo A."/>
            <person name="Liang C."/>
            <person name="Lipzen A."/>
            <person name="Lutzoni F."/>
            <person name="Magnuson J."/>
            <person name="Mondo S."/>
            <person name="Nolan M."/>
            <person name="Ohm R."/>
            <person name="Pangilinan J."/>
            <person name="Park H.-J."/>
            <person name="Ramirez L."/>
            <person name="Alfaro M."/>
            <person name="Sun H."/>
            <person name="Tritt A."/>
            <person name="Yoshinaga Y."/>
            <person name="Zwiers L.-H."/>
            <person name="Turgeon B.G."/>
            <person name="Goodwin S.B."/>
            <person name="Spatafora J.W."/>
            <person name="Crous P.W."/>
            <person name="Grigoriev I.V."/>
        </authorList>
    </citation>
    <scope>NUCLEOTIDE SEQUENCE</scope>
    <source>
        <strain evidence="9">IPT5</strain>
    </source>
</reference>
<dbReference type="PANTHER" id="PTHR33048">
    <property type="entry name" value="PTH11-LIKE INTEGRAL MEMBRANE PROTEIN (AFU_ORTHOLOGUE AFUA_5G11245)"/>
    <property type="match status" value="1"/>
</dbReference>
<evidence type="ECO:0000313" key="10">
    <source>
        <dbReference type="Proteomes" id="UP000799423"/>
    </source>
</evidence>
<feature type="transmembrane region" description="Helical" evidence="7">
    <location>
        <begin position="30"/>
        <end position="51"/>
    </location>
</feature>
<dbReference type="InterPro" id="IPR052337">
    <property type="entry name" value="SAT4-like"/>
</dbReference>
<dbReference type="GO" id="GO:0016020">
    <property type="term" value="C:membrane"/>
    <property type="evidence" value="ECO:0007669"/>
    <property type="project" value="UniProtKB-SubCell"/>
</dbReference>
<comment type="subcellular location">
    <subcellularLocation>
        <location evidence="1">Membrane</location>
        <topology evidence="1">Multi-pass membrane protein</topology>
    </subcellularLocation>
</comment>
<feature type="transmembrane region" description="Helical" evidence="7">
    <location>
        <begin position="234"/>
        <end position="254"/>
    </location>
</feature>
<evidence type="ECO:0000256" key="2">
    <source>
        <dbReference type="ARBA" id="ARBA00022692"/>
    </source>
</evidence>
<keyword evidence="3 7" id="KW-1133">Transmembrane helix</keyword>
<feature type="transmembrane region" description="Helical" evidence="7">
    <location>
        <begin position="274"/>
        <end position="298"/>
    </location>
</feature>
<feature type="transmembrane region" description="Helical" evidence="7">
    <location>
        <begin position="110"/>
        <end position="136"/>
    </location>
</feature>
<evidence type="ECO:0000256" key="7">
    <source>
        <dbReference type="SAM" id="Phobius"/>
    </source>
</evidence>
<evidence type="ECO:0000256" key="4">
    <source>
        <dbReference type="ARBA" id="ARBA00023136"/>
    </source>
</evidence>
<evidence type="ECO:0000256" key="5">
    <source>
        <dbReference type="ARBA" id="ARBA00038359"/>
    </source>
</evidence>
<feature type="region of interest" description="Disordered" evidence="6">
    <location>
        <begin position="309"/>
        <end position="335"/>
    </location>
</feature>
<feature type="transmembrane region" description="Helical" evidence="7">
    <location>
        <begin position="63"/>
        <end position="83"/>
    </location>
</feature>
<evidence type="ECO:0000256" key="6">
    <source>
        <dbReference type="SAM" id="MobiDB-lite"/>
    </source>
</evidence>
<evidence type="ECO:0000256" key="1">
    <source>
        <dbReference type="ARBA" id="ARBA00004141"/>
    </source>
</evidence>
<dbReference type="OrthoDB" id="5429740at2759"/>
<accession>A0A6A7ASG5</accession>
<keyword evidence="10" id="KW-1185">Reference proteome</keyword>
<feature type="transmembrane region" description="Helical" evidence="7">
    <location>
        <begin position="201"/>
        <end position="222"/>
    </location>
</feature>